<dbReference type="PANTHER" id="PTHR21090">
    <property type="entry name" value="AROM/DEHYDROQUINATE SYNTHASE"/>
    <property type="match status" value="1"/>
</dbReference>
<feature type="binding site" evidence="7">
    <location>
        <position position="126"/>
    </location>
    <ligand>
        <name>phosphoenolpyruvate</name>
        <dbReference type="ChEBI" id="CHEBI:58702"/>
    </ligand>
</feature>
<feature type="binding site" evidence="7">
    <location>
        <position position="386"/>
    </location>
    <ligand>
        <name>phosphoenolpyruvate</name>
        <dbReference type="ChEBI" id="CHEBI:58702"/>
    </ligand>
</feature>
<feature type="binding site" evidence="7">
    <location>
        <position position="340"/>
    </location>
    <ligand>
        <name>3-phosphoshikimate</name>
        <dbReference type="ChEBI" id="CHEBI:145989"/>
    </ligand>
</feature>
<dbReference type="Gene3D" id="3.65.10.10">
    <property type="entry name" value="Enolpyruvate transferase domain"/>
    <property type="match status" value="2"/>
</dbReference>
<dbReference type="UniPathway" id="UPA00053">
    <property type="reaction ID" value="UER00089"/>
</dbReference>
<evidence type="ECO:0000256" key="6">
    <source>
        <dbReference type="ARBA" id="ARBA00044633"/>
    </source>
</evidence>
<dbReference type="InterPro" id="IPR001986">
    <property type="entry name" value="Enolpyruvate_Tfrase_dom"/>
</dbReference>
<feature type="binding site" evidence="7">
    <location>
        <position position="169"/>
    </location>
    <ligand>
        <name>phosphoenolpyruvate</name>
        <dbReference type="ChEBI" id="CHEBI:58702"/>
    </ligand>
</feature>
<dbReference type="RefSeq" id="WP_072897804.1">
    <property type="nucleotide sequence ID" value="NZ_FQVM01000043.1"/>
</dbReference>
<comment type="function">
    <text evidence="7">Catalyzes the transfer of the enolpyruvyl moiety of phosphoenolpyruvate (PEP) to the 5-hydroxyl of shikimate-3-phosphate (S3P) to produce enolpyruvyl shikimate-3-phosphate and inorganic phosphate.</text>
</comment>
<dbReference type="CDD" id="cd01556">
    <property type="entry name" value="EPSP_synthase"/>
    <property type="match status" value="1"/>
</dbReference>
<dbReference type="GO" id="GO:0008652">
    <property type="term" value="P:amino acid biosynthetic process"/>
    <property type="evidence" value="ECO:0007669"/>
    <property type="project" value="UniProtKB-KW"/>
</dbReference>
<dbReference type="GO" id="GO:0009423">
    <property type="term" value="P:chorismate biosynthetic process"/>
    <property type="evidence" value="ECO:0007669"/>
    <property type="project" value="UniProtKB-UniRule"/>
</dbReference>
<dbReference type="GO" id="GO:0003866">
    <property type="term" value="F:3-phosphoshikimate 1-carboxyvinyltransferase activity"/>
    <property type="evidence" value="ECO:0007669"/>
    <property type="project" value="UniProtKB-UniRule"/>
</dbReference>
<sequence length="431" mass="48102">MKGKSIIINPCKLKGRVKVPTSKSYGHRALICAAFCNEEILIKEVSLSEDIIATINCLRSLGANFKIIKNKIDDNVNILVNGEKFLKEGSTLFCNESGSTLRFMLPIASMTNRKILLKGKKSLISRPMKIYEDIYKSQNLYYKSGEDFIEIKGKLKPGEYKIPGDISSQFITGLFFILPLLNEDSKIIITNNLQSKSYVDMTLDIMKRFGVIINKISSNEYFIKGQQKYTGLEINNIYEVEGDYSQGAFWIVAAVLNGDLEITGLNHKSIQGDKVIIDIVKRFNGNITPIDDGYLVKKSDIIPGVVDVSECPDLLPILTLLFSKAKGESKIVGAERVRLKESDRLMAIREGLNNIGGYIREEDDKLIINGTTSFIGGTVDSFNDHRIEMTLAIAGTLSNKSVEIIDGMSINKSYPKFYEDLKKLGGDFKVI</sequence>
<organism evidence="9 10">
    <name type="scientific">Clostridium fallax</name>
    <dbReference type="NCBI Taxonomy" id="1533"/>
    <lineage>
        <taxon>Bacteria</taxon>
        <taxon>Bacillati</taxon>
        <taxon>Bacillota</taxon>
        <taxon>Clostridia</taxon>
        <taxon>Eubacteriales</taxon>
        <taxon>Clostridiaceae</taxon>
        <taxon>Clostridium</taxon>
    </lineage>
</organism>
<dbReference type="PROSITE" id="PS00885">
    <property type="entry name" value="EPSP_SYNTHASE_2"/>
    <property type="match status" value="1"/>
</dbReference>
<evidence type="ECO:0000256" key="2">
    <source>
        <dbReference type="ARBA" id="ARBA00009948"/>
    </source>
</evidence>
<name>A0A1M4ZE51_9CLOT</name>
<comment type="subunit">
    <text evidence="7">Monomer.</text>
</comment>
<comment type="similarity">
    <text evidence="2 7">Belongs to the EPSP synthase family.</text>
</comment>
<evidence type="ECO:0000313" key="9">
    <source>
        <dbReference type="EMBL" id="SHF16087.1"/>
    </source>
</evidence>
<feature type="binding site" evidence="7">
    <location>
        <position position="168"/>
    </location>
    <ligand>
        <name>3-phosphoshikimate</name>
        <dbReference type="ChEBI" id="CHEBI:145989"/>
    </ligand>
</feature>
<dbReference type="EMBL" id="FQVM01000043">
    <property type="protein sequence ID" value="SHF16087.1"/>
    <property type="molecule type" value="Genomic_DNA"/>
</dbReference>
<dbReference type="InterPro" id="IPR006264">
    <property type="entry name" value="EPSP_synthase"/>
</dbReference>
<feature type="binding site" evidence="7">
    <location>
        <position position="313"/>
    </location>
    <ligand>
        <name>3-phosphoshikimate</name>
        <dbReference type="ChEBI" id="CHEBI:145989"/>
    </ligand>
</feature>
<feature type="binding site" evidence="7">
    <location>
        <position position="412"/>
    </location>
    <ligand>
        <name>phosphoenolpyruvate</name>
        <dbReference type="ChEBI" id="CHEBI:58702"/>
    </ligand>
</feature>
<feature type="active site" description="Proton acceptor" evidence="7">
    <location>
        <position position="313"/>
    </location>
</feature>
<keyword evidence="4 7" id="KW-0808">Transferase</keyword>
<dbReference type="STRING" id="1533.SAMN05443638_1436"/>
<dbReference type="AlphaFoldDB" id="A0A1M4ZE51"/>
<comment type="caution">
    <text evidence="7">Lacks conserved residue(s) required for the propagation of feature annotation.</text>
</comment>
<feature type="binding site" evidence="7">
    <location>
        <position position="23"/>
    </location>
    <ligand>
        <name>3-phosphoshikimate</name>
        <dbReference type="ChEBI" id="CHEBI:145989"/>
    </ligand>
</feature>
<dbReference type="HAMAP" id="MF_00210">
    <property type="entry name" value="EPSP_synth"/>
    <property type="match status" value="1"/>
</dbReference>
<feature type="binding site" evidence="7">
    <location>
        <position position="24"/>
    </location>
    <ligand>
        <name>3-phosphoshikimate</name>
        <dbReference type="ChEBI" id="CHEBI:145989"/>
    </ligand>
</feature>
<feature type="binding site" evidence="7">
    <location>
        <position position="195"/>
    </location>
    <ligand>
        <name>3-phosphoshikimate</name>
        <dbReference type="ChEBI" id="CHEBI:145989"/>
    </ligand>
</feature>
<feature type="binding site" evidence="7">
    <location>
        <position position="344"/>
    </location>
    <ligand>
        <name>phosphoenolpyruvate</name>
        <dbReference type="ChEBI" id="CHEBI:58702"/>
    </ligand>
</feature>
<keyword evidence="5 7" id="KW-0057">Aromatic amino acid biosynthesis</keyword>
<comment type="subcellular location">
    <subcellularLocation>
        <location evidence="7">Cytoplasm</location>
    </subcellularLocation>
</comment>
<feature type="binding site" evidence="7">
    <location>
        <position position="98"/>
    </location>
    <ligand>
        <name>phosphoenolpyruvate</name>
        <dbReference type="ChEBI" id="CHEBI:58702"/>
    </ligand>
</feature>
<dbReference type="InterPro" id="IPR036968">
    <property type="entry name" value="Enolpyruvate_Tfrase_sf"/>
</dbReference>
<dbReference type="InterPro" id="IPR023193">
    <property type="entry name" value="EPSP_synthase_CS"/>
</dbReference>
<keyword evidence="7" id="KW-0963">Cytoplasm</keyword>
<keyword evidence="3 7" id="KW-0028">Amino-acid biosynthesis</keyword>
<keyword evidence="10" id="KW-1185">Reference proteome</keyword>
<dbReference type="PANTHER" id="PTHR21090:SF5">
    <property type="entry name" value="PENTAFUNCTIONAL AROM POLYPEPTIDE"/>
    <property type="match status" value="1"/>
</dbReference>
<proteinExistence type="inferred from homology"/>
<evidence type="ECO:0000256" key="3">
    <source>
        <dbReference type="ARBA" id="ARBA00022605"/>
    </source>
</evidence>
<reference evidence="9 10" key="1">
    <citation type="submission" date="2016-11" db="EMBL/GenBank/DDBJ databases">
        <authorList>
            <person name="Jaros S."/>
            <person name="Januszkiewicz K."/>
            <person name="Wedrychowicz H."/>
        </authorList>
    </citation>
    <scope>NUCLEOTIDE SEQUENCE [LARGE SCALE GENOMIC DNA]</scope>
    <source>
        <strain evidence="9 10">DSM 2631</strain>
    </source>
</reference>
<comment type="catalytic activity">
    <reaction evidence="6">
        <text>3-phosphoshikimate + phosphoenolpyruvate = 5-O-(1-carboxyvinyl)-3-phosphoshikimate + phosphate</text>
        <dbReference type="Rhea" id="RHEA:21256"/>
        <dbReference type="ChEBI" id="CHEBI:43474"/>
        <dbReference type="ChEBI" id="CHEBI:57701"/>
        <dbReference type="ChEBI" id="CHEBI:58702"/>
        <dbReference type="ChEBI" id="CHEBI:145989"/>
        <dbReference type="EC" id="2.5.1.19"/>
    </reaction>
    <physiologicalReaction direction="left-to-right" evidence="6">
        <dbReference type="Rhea" id="RHEA:21257"/>
    </physiologicalReaction>
</comment>
<dbReference type="EC" id="2.5.1.19" evidence="7"/>
<evidence type="ECO:0000313" key="10">
    <source>
        <dbReference type="Proteomes" id="UP000184035"/>
    </source>
</evidence>
<dbReference type="Proteomes" id="UP000184035">
    <property type="component" value="Unassembled WGS sequence"/>
</dbReference>
<evidence type="ECO:0000256" key="4">
    <source>
        <dbReference type="ARBA" id="ARBA00022679"/>
    </source>
</evidence>
<accession>A0A1M4ZE51</accession>
<dbReference type="OrthoDB" id="9809920at2"/>
<dbReference type="Pfam" id="PF00275">
    <property type="entry name" value="EPSP_synthase"/>
    <property type="match status" value="1"/>
</dbReference>
<evidence type="ECO:0000259" key="8">
    <source>
        <dbReference type="Pfam" id="PF00275"/>
    </source>
</evidence>
<feature type="binding site" evidence="7">
    <location>
        <position position="167"/>
    </location>
    <ligand>
        <name>3-phosphoshikimate</name>
        <dbReference type="ChEBI" id="CHEBI:145989"/>
    </ligand>
</feature>
<feature type="binding site" evidence="7">
    <location>
        <position position="169"/>
    </location>
    <ligand>
        <name>3-phosphoshikimate</name>
        <dbReference type="ChEBI" id="CHEBI:145989"/>
    </ligand>
</feature>
<dbReference type="InterPro" id="IPR013792">
    <property type="entry name" value="RNA3'P_cycl/enolpyr_Trfase_a/b"/>
</dbReference>
<feature type="domain" description="Enolpyruvate transferase" evidence="8">
    <location>
        <begin position="12"/>
        <end position="421"/>
    </location>
</feature>
<dbReference type="GO" id="GO:0009073">
    <property type="term" value="P:aromatic amino acid family biosynthetic process"/>
    <property type="evidence" value="ECO:0007669"/>
    <property type="project" value="UniProtKB-KW"/>
</dbReference>
<evidence type="ECO:0000256" key="5">
    <source>
        <dbReference type="ARBA" id="ARBA00023141"/>
    </source>
</evidence>
<protein>
    <recommendedName>
        <fullName evidence="7">3-phosphoshikimate 1-carboxyvinyltransferase</fullName>
        <ecNumber evidence="7">2.5.1.19</ecNumber>
    </recommendedName>
    <alternativeName>
        <fullName evidence="7">5-enolpyruvylshikimate-3-phosphate synthase</fullName>
        <shortName evidence="7">EPSP synthase</shortName>
        <shortName evidence="7">EPSPS</shortName>
    </alternativeName>
</protein>
<dbReference type="GO" id="GO:0005737">
    <property type="term" value="C:cytoplasm"/>
    <property type="evidence" value="ECO:0007669"/>
    <property type="project" value="UniProtKB-SubCell"/>
</dbReference>
<comment type="pathway">
    <text evidence="1 7">Metabolic intermediate biosynthesis; chorismate biosynthesis; chorismate from D-erythrose 4-phosphate and phosphoenolpyruvate: step 6/7.</text>
</comment>
<dbReference type="PIRSF" id="PIRSF000505">
    <property type="entry name" value="EPSPS"/>
    <property type="match status" value="1"/>
</dbReference>
<dbReference type="NCBIfam" id="TIGR01356">
    <property type="entry name" value="aroA"/>
    <property type="match status" value="1"/>
</dbReference>
<evidence type="ECO:0000256" key="1">
    <source>
        <dbReference type="ARBA" id="ARBA00004811"/>
    </source>
</evidence>
<evidence type="ECO:0000256" key="7">
    <source>
        <dbReference type="HAMAP-Rule" id="MF_00210"/>
    </source>
</evidence>
<dbReference type="SUPFAM" id="SSF55205">
    <property type="entry name" value="EPT/RTPC-like"/>
    <property type="match status" value="1"/>
</dbReference>
<gene>
    <name evidence="7" type="primary">aroA</name>
    <name evidence="9" type="ORF">SAMN05443638_1436</name>
</gene>
<feature type="binding site" evidence="7">
    <location>
        <position position="23"/>
    </location>
    <ligand>
        <name>phosphoenolpyruvate</name>
        <dbReference type="ChEBI" id="CHEBI:58702"/>
    </ligand>
</feature>
<feature type="binding site" evidence="7">
    <location>
        <position position="28"/>
    </location>
    <ligand>
        <name>3-phosphoshikimate</name>
        <dbReference type="ChEBI" id="CHEBI:145989"/>
    </ligand>
</feature>